<dbReference type="EC" id="2.7.7.2" evidence="15"/>
<dbReference type="Pfam" id="PF01687">
    <property type="entry name" value="Flavokinase"/>
    <property type="match status" value="1"/>
</dbReference>
<proteinExistence type="inferred from homology"/>
<evidence type="ECO:0000256" key="5">
    <source>
        <dbReference type="ARBA" id="ARBA00022643"/>
    </source>
</evidence>
<keyword evidence="10 15" id="KW-0274">FAD</keyword>
<dbReference type="RefSeq" id="WP_172208726.1">
    <property type="nucleotide sequence ID" value="NZ_BLLI01000029.1"/>
</dbReference>
<dbReference type="InterPro" id="IPR014729">
    <property type="entry name" value="Rossmann-like_a/b/a_fold"/>
</dbReference>
<evidence type="ECO:0000259" key="16">
    <source>
        <dbReference type="SMART" id="SM00904"/>
    </source>
</evidence>
<evidence type="ECO:0000256" key="3">
    <source>
        <dbReference type="ARBA" id="ARBA00005201"/>
    </source>
</evidence>
<evidence type="ECO:0000256" key="6">
    <source>
        <dbReference type="ARBA" id="ARBA00022679"/>
    </source>
</evidence>
<dbReference type="SUPFAM" id="SSF82114">
    <property type="entry name" value="Riboflavin kinase-like"/>
    <property type="match status" value="1"/>
</dbReference>
<dbReference type="UniPathway" id="UPA00276">
    <property type="reaction ID" value="UER00406"/>
</dbReference>
<feature type="domain" description="Riboflavin kinase" evidence="16">
    <location>
        <begin position="176"/>
        <end position="299"/>
    </location>
</feature>
<dbReference type="NCBIfam" id="NF004158">
    <property type="entry name" value="PRK05627.1-1"/>
    <property type="match status" value="1"/>
</dbReference>
<name>A0A6A0BCY9_9LACT</name>
<dbReference type="PANTHER" id="PTHR22749">
    <property type="entry name" value="RIBOFLAVIN KINASE/FMN ADENYLYLTRANSFERASE"/>
    <property type="match status" value="1"/>
</dbReference>
<dbReference type="GO" id="GO:0003919">
    <property type="term" value="F:FMN adenylyltransferase activity"/>
    <property type="evidence" value="ECO:0007669"/>
    <property type="project" value="UniProtKB-UniRule"/>
</dbReference>
<dbReference type="InterPro" id="IPR002606">
    <property type="entry name" value="Riboflavin_kinase_bac"/>
</dbReference>
<dbReference type="Gene3D" id="2.40.30.30">
    <property type="entry name" value="Riboflavin kinase-like"/>
    <property type="match status" value="1"/>
</dbReference>
<evidence type="ECO:0000256" key="12">
    <source>
        <dbReference type="ARBA" id="ARBA00023268"/>
    </source>
</evidence>
<keyword evidence="4 15" id="KW-0285">Flavoprotein</keyword>
<evidence type="ECO:0000313" key="18">
    <source>
        <dbReference type="Proteomes" id="UP000480303"/>
    </source>
</evidence>
<keyword evidence="12" id="KW-0511">Multifunctional enzyme</keyword>
<comment type="similarity">
    <text evidence="15">Belongs to the ribF family.</text>
</comment>
<evidence type="ECO:0000256" key="7">
    <source>
        <dbReference type="ARBA" id="ARBA00022695"/>
    </source>
</evidence>
<sequence length="299" mass="33757">MKVRKFKESTVDKAPTILVLGYFDGIHRGHQALFEKARDLADTKNATISVLTFPENPSIVFSKFNENLLKHLTSDKKRLQLFEKNGVDFLYLTDFTSHFAKLTSHDFIENYLKKLNIAAVIVGFDYKFGSDNGTVKALSDYDIYQIPQISDSNEKISSTRIRKAVLSGDVELANQLLGYHYELSGLVVHGEARGRTIGYPTANVESKDYQYMPATGVYVVDIEVAGKCYRGMASIGYNDTFGGQTKTLEVNIFEFHDEIYGETATVYFLKLIRGMVKFDGVEALITQMKNDEKIAREFV</sequence>
<evidence type="ECO:0000256" key="4">
    <source>
        <dbReference type="ARBA" id="ARBA00022630"/>
    </source>
</evidence>
<evidence type="ECO:0000256" key="11">
    <source>
        <dbReference type="ARBA" id="ARBA00022840"/>
    </source>
</evidence>
<dbReference type="SUPFAM" id="SSF52374">
    <property type="entry name" value="Nucleotidylyl transferase"/>
    <property type="match status" value="1"/>
</dbReference>
<dbReference type="EC" id="2.7.1.26" evidence="15"/>
<dbReference type="InterPro" id="IPR015865">
    <property type="entry name" value="Riboflavin_kinase_bac/euk"/>
</dbReference>
<protein>
    <recommendedName>
        <fullName evidence="15">Riboflavin biosynthesis protein</fullName>
    </recommendedName>
    <domain>
        <recommendedName>
            <fullName evidence="15">Riboflavin kinase</fullName>
            <ecNumber evidence="15">2.7.1.26</ecNumber>
        </recommendedName>
        <alternativeName>
            <fullName evidence="15">Flavokinase</fullName>
        </alternativeName>
    </domain>
    <domain>
        <recommendedName>
            <fullName evidence="15">FMN adenylyltransferase</fullName>
            <ecNumber evidence="15">2.7.7.2</ecNumber>
        </recommendedName>
        <alternativeName>
            <fullName evidence="15">FAD pyrophosphorylase</fullName>
        </alternativeName>
        <alternativeName>
            <fullName evidence="15">FAD synthase</fullName>
        </alternativeName>
    </domain>
</protein>
<evidence type="ECO:0000256" key="2">
    <source>
        <dbReference type="ARBA" id="ARBA00004726"/>
    </source>
</evidence>
<dbReference type="PIRSF" id="PIRSF004491">
    <property type="entry name" value="FAD_Synth"/>
    <property type="match status" value="1"/>
</dbReference>
<dbReference type="GO" id="GO:0005524">
    <property type="term" value="F:ATP binding"/>
    <property type="evidence" value="ECO:0007669"/>
    <property type="project" value="UniProtKB-UniRule"/>
</dbReference>
<keyword evidence="7 15" id="KW-0548">Nucleotidyltransferase</keyword>
<evidence type="ECO:0000256" key="1">
    <source>
        <dbReference type="ARBA" id="ARBA00002121"/>
    </source>
</evidence>
<comment type="pathway">
    <text evidence="2 15">Cofactor biosynthesis; FAD biosynthesis; FAD from FMN: step 1/1.</text>
</comment>
<evidence type="ECO:0000313" key="17">
    <source>
        <dbReference type="EMBL" id="GFH42573.1"/>
    </source>
</evidence>
<dbReference type="NCBIfam" id="TIGR00083">
    <property type="entry name" value="ribF"/>
    <property type="match status" value="1"/>
</dbReference>
<evidence type="ECO:0000256" key="13">
    <source>
        <dbReference type="ARBA" id="ARBA00047880"/>
    </source>
</evidence>
<dbReference type="SMART" id="SM00904">
    <property type="entry name" value="Flavokinase"/>
    <property type="match status" value="1"/>
</dbReference>
<comment type="catalytic activity">
    <reaction evidence="13 15">
        <text>riboflavin + ATP = FMN + ADP + H(+)</text>
        <dbReference type="Rhea" id="RHEA:14357"/>
        <dbReference type="ChEBI" id="CHEBI:15378"/>
        <dbReference type="ChEBI" id="CHEBI:30616"/>
        <dbReference type="ChEBI" id="CHEBI:57986"/>
        <dbReference type="ChEBI" id="CHEBI:58210"/>
        <dbReference type="ChEBI" id="CHEBI:456216"/>
        <dbReference type="EC" id="2.7.1.26"/>
    </reaction>
</comment>
<dbReference type="InterPro" id="IPR023465">
    <property type="entry name" value="Riboflavin_kinase_dom_sf"/>
</dbReference>
<organism evidence="17 18">
    <name type="scientific">Pseudolactococcus hodotermopsidis</name>
    <dbReference type="NCBI Taxonomy" id="2709157"/>
    <lineage>
        <taxon>Bacteria</taxon>
        <taxon>Bacillati</taxon>
        <taxon>Bacillota</taxon>
        <taxon>Bacilli</taxon>
        <taxon>Lactobacillales</taxon>
        <taxon>Streptococcaceae</taxon>
        <taxon>Pseudolactococcus</taxon>
    </lineage>
</organism>
<comment type="caution">
    <text evidence="17">The sequence shown here is derived from an EMBL/GenBank/DDBJ whole genome shotgun (WGS) entry which is preliminary data.</text>
</comment>
<evidence type="ECO:0000256" key="9">
    <source>
        <dbReference type="ARBA" id="ARBA00022777"/>
    </source>
</evidence>
<accession>A0A6A0BCY9</accession>
<evidence type="ECO:0000256" key="14">
    <source>
        <dbReference type="ARBA" id="ARBA00049494"/>
    </source>
</evidence>
<dbReference type="CDD" id="cd02064">
    <property type="entry name" value="FAD_synthetase_N"/>
    <property type="match status" value="1"/>
</dbReference>
<dbReference type="InterPro" id="IPR023468">
    <property type="entry name" value="Riboflavin_kinase"/>
</dbReference>
<comment type="pathway">
    <text evidence="3 15">Cofactor biosynthesis; FMN biosynthesis; FMN from riboflavin (ATP route): step 1/1.</text>
</comment>
<dbReference type="PANTHER" id="PTHR22749:SF6">
    <property type="entry name" value="RIBOFLAVIN KINASE"/>
    <property type="match status" value="1"/>
</dbReference>
<evidence type="ECO:0000256" key="8">
    <source>
        <dbReference type="ARBA" id="ARBA00022741"/>
    </source>
</evidence>
<keyword evidence="9 15" id="KW-0418">Kinase</keyword>
<comment type="catalytic activity">
    <reaction evidence="14 15">
        <text>FMN + ATP + H(+) = FAD + diphosphate</text>
        <dbReference type="Rhea" id="RHEA:17237"/>
        <dbReference type="ChEBI" id="CHEBI:15378"/>
        <dbReference type="ChEBI" id="CHEBI:30616"/>
        <dbReference type="ChEBI" id="CHEBI:33019"/>
        <dbReference type="ChEBI" id="CHEBI:57692"/>
        <dbReference type="ChEBI" id="CHEBI:58210"/>
        <dbReference type="EC" id="2.7.7.2"/>
    </reaction>
</comment>
<dbReference type="Pfam" id="PF06574">
    <property type="entry name" value="FAD_syn"/>
    <property type="match status" value="1"/>
</dbReference>
<evidence type="ECO:0000256" key="10">
    <source>
        <dbReference type="ARBA" id="ARBA00022827"/>
    </source>
</evidence>
<keyword evidence="8 15" id="KW-0547">Nucleotide-binding</keyword>
<reference evidence="17 18" key="1">
    <citation type="submission" date="2020-02" db="EMBL/GenBank/DDBJ databases">
        <title>Draft genome sequence of Lactococcus sp. Hs30E4-3.</title>
        <authorList>
            <person name="Noda S."/>
            <person name="Yuki M."/>
            <person name="Ohkuma M."/>
        </authorList>
    </citation>
    <scope>NUCLEOTIDE SEQUENCE [LARGE SCALE GENOMIC DNA]</scope>
    <source>
        <strain evidence="17 18">Hs30E4-3</strain>
    </source>
</reference>
<dbReference type="Proteomes" id="UP000480303">
    <property type="component" value="Unassembled WGS sequence"/>
</dbReference>
<keyword evidence="11 15" id="KW-0067">ATP-binding</keyword>
<dbReference type="GO" id="GO:0006747">
    <property type="term" value="P:FAD biosynthetic process"/>
    <property type="evidence" value="ECO:0007669"/>
    <property type="project" value="UniProtKB-UniRule"/>
</dbReference>
<dbReference type="Gene3D" id="3.40.50.620">
    <property type="entry name" value="HUPs"/>
    <property type="match status" value="1"/>
</dbReference>
<dbReference type="InterPro" id="IPR004821">
    <property type="entry name" value="Cyt_trans-like"/>
</dbReference>
<dbReference type="EMBL" id="BLLI01000029">
    <property type="protein sequence ID" value="GFH42573.1"/>
    <property type="molecule type" value="Genomic_DNA"/>
</dbReference>
<dbReference type="NCBIfam" id="TIGR00125">
    <property type="entry name" value="cyt_tran_rel"/>
    <property type="match status" value="1"/>
</dbReference>
<evidence type="ECO:0000256" key="15">
    <source>
        <dbReference type="PIRNR" id="PIRNR004491"/>
    </source>
</evidence>
<dbReference type="GO" id="GO:0008531">
    <property type="term" value="F:riboflavin kinase activity"/>
    <property type="evidence" value="ECO:0007669"/>
    <property type="project" value="UniProtKB-UniRule"/>
</dbReference>
<dbReference type="UniPathway" id="UPA00277">
    <property type="reaction ID" value="UER00407"/>
</dbReference>
<dbReference type="AlphaFoldDB" id="A0A6A0BCY9"/>
<gene>
    <name evidence="17" type="primary">ribC</name>
    <name evidence="17" type="ORF">Hs30E_11240</name>
</gene>
<keyword evidence="18" id="KW-1185">Reference proteome</keyword>
<dbReference type="InterPro" id="IPR015864">
    <property type="entry name" value="FAD_synthase"/>
</dbReference>
<keyword evidence="6 15" id="KW-0808">Transferase</keyword>
<keyword evidence="5 15" id="KW-0288">FMN</keyword>
<dbReference type="FunFam" id="2.40.30.30:FF:000003">
    <property type="entry name" value="Riboflavin biosynthesis protein"/>
    <property type="match status" value="1"/>
</dbReference>
<dbReference type="GO" id="GO:0009231">
    <property type="term" value="P:riboflavin biosynthetic process"/>
    <property type="evidence" value="ECO:0007669"/>
    <property type="project" value="InterPro"/>
</dbReference>
<dbReference type="GO" id="GO:0009398">
    <property type="term" value="P:FMN biosynthetic process"/>
    <property type="evidence" value="ECO:0007669"/>
    <property type="project" value="UniProtKB-UniRule"/>
</dbReference>
<comment type="function">
    <text evidence="1">Catalyzes the phosphorylation of riboflavin to FMN followed by the adenylation of FMN to FAD.</text>
</comment>